<name>A0ABP8UNK8_9ACTN</name>
<keyword evidence="2" id="KW-0238">DNA-binding</keyword>
<dbReference type="PRINTS" id="PR00032">
    <property type="entry name" value="HTHARAC"/>
</dbReference>
<dbReference type="PROSITE" id="PS01124">
    <property type="entry name" value="HTH_ARAC_FAMILY_2"/>
    <property type="match status" value="1"/>
</dbReference>
<dbReference type="SUPFAM" id="SSF46689">
    <property type="entry name" value="Homeodomain-like"/>
    <property type="match status" value="1"/>
</dbReference>
<reference evidence="6" key="1">
    <citation type="journal article" date="2019" name="Int. J. Syst. Evol. Microbiol.">
        <title>The Global Catalogue of Microorganisms (GCM) 10K type strain sequencing project: providing services to taxonomists for standard genome sequencing and annotation.</title>
        <authorList>
            <consortium name="The Broad Institute Genomics Platform"/>
            <consortium name="The Broad Institute Genome Sequencing Center for Infectious Disease"/>
            <person name="Wu L."/>
            <person name="Ma J."/>
        </authorList>
    </citation>
    <scope>NUCLEOTIDE SEQUENCE [LARGE SCALE GENOMIC DNA]</scope>
    <source>
        <strain evidence="6">JCM 17939</strain>
    </source>
</reference>
<keyword evidence="1" id="KW-0805">Transcription regulation</keyword>
<gene>
    <name evidence="5" type="ORF">GCM10023196_075340</name>
</gene>
<sequence>MELAAPLRRPGVAEVAARWQFADSSHFIRAFKNQYGQTPAEFARANGTSRETK</sequence>
<evidence type="ECO:0000256" key="3">
    <source>
        <dbReference type="ARBA" id="ARBA00023163"/>
    </source>
</evidence>
<dbReference type="Gene3D" id="1.10.10.60">
    <property type="entry name" value="Homeodomain-like"/>
    <property type="match status" value="1"/>
</dbReference>
<dbReference type="InterPro" id="IPR009057">
    <property type="entry name" value="Homeodomain-like_sf"/>
</dbReference>
<comment type="caution">
    <text evidence="5">The sequence shown here is derived from an EMBL/GenBank/DDBJ whole genome shotgun (WGS) entry which is preliminary data.</text>
</comment>
<evidence type="ECO:0000256" key="1">
    <source>
        <dbReference type="ARBA" id="ARBA00023015"/>
    </source>
</evidence>
<keyword evidence="3" id="KW-0804">Transcription</keyword>
<accession>A0ABP8UNK8</accession>
<feature type="domain" description="HTH araC/xylS-type" evidence="4">
    <location>
        <begin position="1"/>
        <end position="45"/>
    </location>
</feature>
<keyword evidence="6" id="KW-1185">Reference proteome</keyword>
<protein>
    <recommendedName>
        <fullName evidence="4">HTH araC/xylS-type domain-containing protein</fullName>
    </recommendedName>
</protein>
<evidence type="ECO:0000313" key="6">
    <source>
        <dbReference type="Proteomes" id="UP001501442"/>
    </source>
</evidence>
<evidence type="ECO:0000259" key="4">
    <source>
        <dbReference type="PROSITE" id="PS01124"/>
    </source>
</evidence>
<dbReference type="InterPro" id="IPR020449">
    <property type="entry name" value="Tscrpt_reg_AraC-type_HTH"/>
</dbReference>
<evidence type="ECO:0000313" key="5">
    <source>
        <dbReference type="EMBL" id="GAA4634314.1"/>
    </source>
</evidence>
<dbReference type="Pfam" id="PF12833">
    <property type="entry name" value="HTH_18"/>
    <property type="match status" value="1"/>
</dbReference>
<proteinExistence type="predicted"/>
<dbReference type="InterPro" id="IPR018060">
    <property type="entry name" value="HTH_AraC"/>
</dbReference>
<evidence type="ECO:0000256" key="2">
    <source>
        <dbReference type="ARBA" id="ARBA00023125"/>
    </source>
</evidence>
<dbReference type="Proteomes" id="UP001501442">
    <property type="component" value="Unassembled WGS sequence"/>
</dbReference>
<organism evidence="5 6">
    <name type="scientific">Actinoallomurus vinaceus</name>
    <dbReference type="NCBI Taxonomy" id="1080074"/>
    <lineage>
        <taxon>Bacteria</taxon>
        <taxon>Bacillati</taxon>
        <taxon>Actinomycetota</taxon>
        <taxon>Actinomycetes</taxon>
        <taxon>Streptosporangiales</taxon>
        <taxon>Thermomonosporaceae</taxon>
        <taxon>Actinoallomurus</taxon>
    </lineage>
</organism>
<dbReference type="EMBL" id="BAABHK010000013">
    <property type="protein sequence ID" value="GAA4634314.1"/>
    <property type="molecule type" value="Genomic_DNA"/>
</dbReference>